<dbReference type="Proteomes" id="UP000216001">
    <property type="component" value="Unassembled WGS sequence"/>
</dbReference>
<evidence type="ECO:0000313" key="3">
    <source>
        <dbReference type="EMBL" id="MBW3119053.1"/>
    </source>
</evidence>
<sequence>MRVENDILNSAASSFLKKLRKQNGITEGELAILLKISQQQVSRYENGKTQLTIGRVNQYLEIFGLDWNYFTNEVIKNAKRLNGI</sequence>
<dbReference type="AlphaFoldDB" id="A0A2A5Q610"/>
<protein>
    <submittedName>
        <fullName evidence="3">Helix-turn-helix transcriptional regulator</fullName>
    </submittedName>
    <submittedName>
        <fullName evidence="2">Transcriptional regulator, y4mF family</fullName>
    </submittedName>
    <submittedName>
        <fullName evidence="4">XRE family transcriptional regulator</fullName>
    </submittedName>
</protein>
<dbReference type="GeneID" id="92276126"/>
<feature type="domain" description="HTH cro/C1-type" evidence="1">
    <location>
        <begin position="16"/>
        <end position="70"/>
    </location>
</feature>
<proteinExistence type="predicted"/>
<dbReference type="PROSITE" id="PS50943">
    <property type="entry name" value="HTH_CROC1"/>
    <property type="match status" value="1"/>
</dbReference>
<comment type="caution">
    <text evidence="4">The sequence shown here is derived from an EMBL/GenBank/DDBJ whole genome shotgun (WGS) entry which is preliminary data.</text>
</comment>
<dbReference type="Proteomes" id="UP000834611">
    <property type="component" value="Unassembled WGS sequence"/>
</dbReference>
<organism evidence="4 5">
    <name type="scientific">Providencia rettgeri</name>
    <dbReference type="NCBI Taxonomy" id="587"/>
    <lineage>
        <taxon>Bacteria</taxon>
        <taxon>Pseudomonadati</taxon>
        <taxon>Pseudomonadota</taxon>
        <taxon>Gammaproteobacteria</taxon>
        <taxon>Enterobacterales</taxon>
        <taxon>Morganellaceae</taxon>
        <taxon>Providencia</taxon>
    </lineage>
</organism>
<dbReference type="SMART" id="SM00530">
    <property type="entry name" value="HTH_XRE"/>
    <property type="match status" value="1"/>
</dbReference>
<dbReference type="EMBL" id="NOWC01000005">
    <property type="protein sequence ID" value="OZS75390.1"/>
    <property type="molecule type" value="Genomic_DNA"/>
</dbReference>
<reference evidence="4 5" key="1">
    <citation type="submission" date="2017-07" db="EMBL/GenBank/DDBJ databases">
        <title>blaIMP-27 on transferable plasmids in Proteus mirabilis and Providencia rettgeri.</title>
        <authorList>
            <person name="Potter R."/>
        </authorList>
    </citation>
    <scope>NUCLEOTIDE SEQUENCE [LARGE SCALE GENOMIC DNA]</scope>
    <source>
        <strain evidence="4 5">PR1</strain>
    </source>
</reference>
<name>A0A2A5Q610_PRORE</name>
<reference evidence="3" key="3">
    <citation type="submission" date="2021-07" db="EMBL/GenBank/DDBJ databases">
        <authorList>
            <person name="Stanton E."/>
        </authorList>
    </citation>
    <scope>NUCLEOTIDE SEQUENCE</scope>
    <source>
        <strain evidence="3">2021EL-01139</strain>
    </source>
</reference>
<dbReference type="CDD" id="cd00093">
    <property type="entry name" value="HTH_XRE"/>
    <property type="match status" value="1"/>
</dbReference>
<dbReference type="EMBL" id="CAHPSF010000013">
    <property type="protein sequence ID" value="CAB5712139.1"/>
    <property type="molecule type" value="Genomic_DNA"/>
</dbReference>
<dbReference type="Proteomes" id="UP001155882">
    <property type="component" value="Unassembled WGS sequence"/>
</dbReference>
<dbReference type="InterPro" id="IPR001387">
    <property type="entry name" value="Cro/C1-type_HTH"/>
</dbReference>
<evidence type="ECO:0000313" key="5">
    <source>
        <dbReference type="Proteomes" id="UP000216001"/>
    </source>
</evidence>
<evidence type="ECO:0000313" key="2">
    <source>
        <dbReference type="EMBL" id="CAB5712139.1"/>
    </source>
</evidence>
<dbReference type="RefSeq" id="WP_004258030.1">
    <property type="nucleotide sequence ID" value="NZ_ABDWLN020000010.1"/>
</dbReference>
<dbReference type="SUPFAM" id="SSF47413">
    <property type="entry name" value="lambda repressor-like DNA-binding domains"/>
    <property type="match status" value="1"/>
</dbReference>
<reference evidence="2" key="2">
    <citation type="submission" date="2020-05" db="EMBL/GenBank/DDBJ databases">
        <authorList>
            <person name="Delgado-Blas J."/>
        </authorList>
    </citation>
    <scope>NUCLEOTIDE SEQUENCE</scope>
    <source>
        <strain evidence="2">BB1453</strain>
    </source>
</reference>
<dbReference type="InterPro" id="IPR010982">
    <property type="entry name" value="Lambda_DNA-bd_dom_sf"/>
</dbReference>
<accession>A0A2A5Q610</accession>
<evidence type="ECO:0000259" key="1">
    <source>
        <dbReference type="PROSITE" id="PS50943"/>
    </source>
</evidence>
<dbReference type="Gene3D" id="1.10.260.40">
    <property type="entry name" value="lambda repressor-like DNA-binding domains"/>
    <property type="match status" value="1"/>
</dbReference>
<dbReference type="Pfam" id="PF01381">
    <property type="entry name" value="HTH_3"/>
    <property type="match status" value="1"/>
</dbReference>
<evidence type="ECO:0000313" key="4">
    <source>
        <dbReference type="EMBL" id="OZS75390.1"/>
    </source>
</evidence>
<gene>
    <name evidence="4" type="ORF">CHI95_05735</name>
    <name evidence="2" type="ORF">GHA_03695</name>
    <name evidence="3" type="ORF">KYI77_21730</name>
</gene>
<dbReference type="GO" id="GO:0003677">
    <property type="term" value="F:DNA binding"/>
    <property type="evidence" value="ECO:0007669"/>
    <property type="project" value="InterPro"/>
</dbReference>
<dbReference type="EMBL" id="JAHWLI010000162">
    <property type="protein sequence ID" value="MBW3119053.1"/>
    <property type="molecule type" value="Genomic_DNA"/>
</dbReference>